<keyword evidence="1" id="KW-1133">Transmembrane helix</keyword>
<dbReference type="eggNOG" id="ENOG502ZS95">
    <property type="taxonomic scope" value="Bacteria"/>
</dbReference>
<gene>
    <name evidence="2" type="ORF">SAMEA3906487_00097</name>
</gene>
<keyword evidence="1" id="KW-0472">Membrane</keyword>
<feature type="transmembrane region" description="Helical" evidence="1">
    <location>
        <begin position="95"/>
        <end position="116"/>
    </location>
</feature>
<reference evidence="2 3" key="1">
    <citation type="submission" date="2016-04" db="EMBL/GenBank/DDBJ databases">
        <authorList>
            <consortium name="Pathogen Informatics"/>
        </authorList>
    </citation>
    <scope>NUCLEOTIDE SEQUENCE [LARGE SCALE GENOMIC DNA]</scope>
    <source>
        <strain evidence="2 3">H044680328</strain>
    </source>
</reference>
<dbReference type="Proteomes" id="UP000076825">
    <property type="component" value="Chromosome 1"/>
</dbReference>
<feature type="transmembrane region" description="Helical" evidence="1">
    <location>
        <begin position="20"/>
        <end position="38"/>
    </location>
</feature>
<name>A0A157S6Q3_9BORD</name>
<dbReference type="STRING" id="123899.SAMEA3906487_00097"/>
<evidence type="ECO:0000256" key="1">
    <source>
        <dbReference type="SAM" id="Phobius"/>
    </source>
</evidence>
<evidence type="ECO:0000313" key="3">
    <source>
        <dbReference type="Proteomes" id="UP000076825"/>
    </source>
</evidence>
<feature type="transmembrane region" description="Helical" evidence="1">
    <location>
        <begin position="122"/>
        <end position="141"/>
    </location>
</feature>
<dbReference type="PATRIC" id="fig|123899.6.peg.91"/>
<dbReference type="RefSeq" id="WP_204246498.1">
    <property type="nucleotide sequence ID" value="NZ_FKBR01000031.1"/>
</dbReference>
<organism evidence="2 3">
    <name type="scientific">Bordetella trematum</name>
    <dbReference type="NCBI Taxonomy" id="123899"/>
    <lineage>
        <taxon>Bacteria</taxon>
        <taxon>Pseudomonadati</taxon>
        <taxon>Pseudomonadota</taxon>
        <taxon>Betaproteobacteria</taxon>
        <taxon>Burkholderiales</taxon>
        <taxon>Alcaligenaceae</taxon>
        <taxon>Bordetella</taxon>
    </lineage>
</organism>
<sequence length="167" mass="17940">MLSRPPLFRVSAELRRDGIFFLPFGFCLGLAQILGYRYLAQAELGAALLQEHIAPKSLGLITLLVWALRATAHLLTRGQLGPRLQALITHVATRAVALGSVAATITTGAALSALAFGAYLQALVFLVAAAYFAALAEIAITPLRRVDIYRPGMLIAWTLMVMVPLTL</sequence>
<evidence type="ECO:0000313" key="2">
    <source>
        <dbReference type="EMBL" id="SAI66110.1"/>
    </source>
</evidence>
<accession>A0A157S6Q3</accession>
<proteinExistence type="predicted"/>
<dbReference type="AlphaFoldDB" id="A0A157S6Q3"/>
<dbReference type="KEGG" id="btrm:SAMEA390648700097"/>
<keyword evidence="3" id="KW-1185">Reference proteome</keyword>
<dbReference type="EMBL" id="LT546645">
    <property type="protein sequence ID" value="SAI66110.1"/>
    <property type="molecule type" value="Genomic_DNA"/>
</dbReference>
<keyword evidence="1" id="KW-0812">Transmembrane</keyword>
<protein>
    <submittedName>
        <fullName evidence="2">Uncharacterized protein</fullName>
    </submittedName>
</protein>